<dbReference type="RefSeq" id="WP_072973236.1">
    <property type="nucleotide sequence ID" value="NZ_FQTY01000002.1"/>
</dbReference>
<dbReference type="Gene3D" id="3.40.50.740">
    <property type="match status" value="1"/>
</dbReference>
<dbReference type="Gene3D" id="2.20.25.90">
    <property type="entry name" value="ADC-like domains"/>
    <property type="match status" value="1"/>
</dbReference>
<keyword evidence="3" id="KW-0479">Metal-binding</keyword>
<evidence type="ECO:0000256" key="1">
    <source>
        <dbReference type="ARBA" id="ARBA00022485"/>
    </source>
</evidence>
<evidence type="ECO:0000256" key="3">
    <source>
        <dbReference type="ARBA" id="ARBA00022723"/>
    </source>
</evidence>
<keyword evidence="5" id="KW-0560">Oxidoreductase</keyword>
<protein>
    <recommendedName>
        <fullName evidence="8">4Fe-4S Mo/W bis-MGD-type domain-containing protein</fullName>
    </recommendedName>
</protein>
<dbReference type="InterPro" id="IPR050612">
    <property type="entry name" value="Prok_Mopterin_Oxidored"/>
</dbReference>
<keyword evidence="6" id="KW-0408">Iron</keyword>
<evidence type="ECO:0000259" key="8">
    <source>
        <dbReference type="PROSITE" id="PS51669"/>
    </source>
</evidence>
<dbReference type="PROSITE" id="PS51669">
    <property type="entry name" value="4FE4S_MOW_BIS_MGD"/>
    <property type="match status" value="1"/>
</dbReference>
<evidence type="ECO:0000313" key="9">
    <source>
        <dbReference type="EMBL" id="SHE45404.1"/>
    </source>
</evidence>
<organism evidence="9 10">
    <name type="scientific">Tissierella praeacuta DSM 18095</name>
    <dbReference type="NCBI Taxonomy" id="1123404"/>
    <lineage>
        <taxon>Bacteria</taxon>
        <taxon>Bacillati</taxon>
        <taxon>Bacillota</taxon>
        <taxon>Tissierellia</taxon>
        <taxon>Tissierellales</taxon>
        <taxon>Tissierellaceae</taxon>
        <taxon>Tissierella</taxon>
    </lineage>
</organism>
<dbReference type="PANTHER" id="PTHR43742">
    <property type="entry name" value="TRIMETHYLAMINE-N-OXIDE REDUCTASE"/>
    <property type="match status" value="1"/>
</dbReference>
<evidence type="ECO:0000256" key="5">
    <source>
        <dbReference type="ARBA" id="ARBA00023002"/>
    </source>
</evidence>
<dbReference type="GeneID" id="90996780"/>
<evidence type="ECO:0000256" key="6">
    <source>
        <dbReference type="ARBA" id="ARBA00023004"/>
    </source>
</evidence>
<dbReference type="EMBL" id="FQTY01000002">
    <property type="protein sequence ID" value="SHE45404.1"/>
    <property type="molecule type" value="Genomic_DNA"/>
</dbReference>
<keyword evidence="2" id="KW-0500">Molybdenum</keyword>
<dbReference type="InterPro" id="IPR006963">
    <property type="entry name" value="Mopterin_OxRdtase_4Fe-4S_dom"/>
</dbReference>
<dbReference type="STRING" id="1123404.SAMN02745784_00742"/>
<keyword evidence="10" id="KW-1185">Reference proteome</keyword>
<dbReference type="GO" id="GO:0046872">
    <property type="term" value="F:metal ion binding"/>
    <property type="evidence" value="ECO:0007669"/>
    <property type="project" value="UniProtKB-KW"/>
</dbReference>
<dbReference type="PROSITE" id="PS51257">
    <property type="entry name" value="PROKAR_LIPOPROTEIN"/>
    <property type="match status" value="1"/>
</dbReference>
<keyword evidence="4" id="KW-0732">Signal</keyword>
<dbReference type="Proteomes" id="UP000184114">
    <property type="component" value="Unassembled WGS sequence"/>
</dbReference>
<keyword evidence="7" id="KW-0411">Iron-sulfur</keyword>
<evidence type="ECO:0000256" key="7">
    <source>
        <dbReference type="ARBA" id="ARBA00023014"/>
    </source>
</evidence>
<dbReference type="GO" id="GO:0051539">
    <property type="term" value="F:4 iron, 4 sulfur cluster binding"/>
    <property type="evidence" value="ECO:0007669"/>
    <property type="project" value="UniProtKB-KW"/>
</dbReference>
<sequence>MKRRTFLKMLGGIGALSFTGLTIGCSKKEPVDSNVPDEFPEFSQFPGQKPEAKIDLETGTVEVEPSILMRHSACLGCYSSCGNRVKIDKNTGKILRVYGNPYNPNSAEPHLSFEEPLTESYLAFSGYKDKGSIHRGALCARGNATLESHNDPMRILVPLKRTGSRGEGKWKPITWDEAVEETVEGGKIFKDIGEDIVIDGFRTVRDLDNPIDPKAPEFGSKANQLVFFGGRGDGRTSFAGRFTNSFGTVNNFGHGYS</sequence>
<gene>
    <name evidence="9" type="ORF">SAMN02745784_00742</name>
</gene>
<dbReference type="PANTHER" id="PTHR43742:SF9">
    <property type="entry name" value="TETRATHIONATE REDUCTASE SUBUNIT A"/>
    <property type="match status" value="1"/>
</dbReference>
<dbReference type="SMART" id="SM00926">
    <property type="entry name" value="Molybdop_Fe4S4"/>
    <property type="match status" value="1"/>
</dbReference>
<dbReference type="GO" id="GO:0016491">
    <property type="term" value="F:oxidoreductase activity"/>
    <property type="evidence" value="ECO:0007669"/>
    <property type="project" value="UniProtKB-KW"/>
</dbReference>
<accession>A0A1M4TM07</accession>
<dbReference type="SUPFAM" id="SSF53706">
    <property type="entry name" value="Formate dehydrogenase/DMSO reductase, domains 1-3"/>
    <property type="match status" value="1"/>
</dbReference>
<keyword evidence="1" id="KW-0004">4Fe-4S</keyword>
<dbReference type="AlphaFoldDB" id="A0A1M4TM07"/>
<proteinExistence type="predicted"/>
<name>A0A1M4TM07_9FIRM</name>
<feature type="domain" description="4Fe-4S Mo/W bis-MGD-type" evidence="8">
    <location>
        <begin position="67"/>
        <end position="153"/>
    </location>
</feature>
<evidence type="ECO:0000256" key="4">
    <source>
        <dbReference type="ARBA" id="ARBA00022729"/>
    </source>
</evidence>
<evidence type="ECO:0000256" key="2">
    <source>
        <dbReference type="ARBA" id="ARBA00022505"/>
    </source>
</evidence>
<reference evidence="10" key="1">
    <citation type="submission" date="2016-11" db="EMBL/GenBank/DDBJ databases">
        <authorList>
            <person name="Varghese N."/>
            <person name="Submissions S."/>
        </authorList>
    </citation>
    <scope>NUCLEOTIDE SEQUENCE [LARGE SCALE GENOMIC DNA]</scope>
    <source>
        <strain evidence="10">DSM 18095</strain>
    </source>
</reference>
<evidence type="ECO:0000313" key="10">
    <source>
        <dbReference type="Proteomes" id="UP000184114"/>
    </source>
</evidence>